<keyword evidence="1" id="KW-1133">Transmembrane helix</keyword>
<protein>
    <submittedName>
        <fullName evidence="2">Uncharacterized protein</fullName>
    </submittedName>
</protein>
<dbReference type="EMBL" id="OBEA01000001">
    <property type="protein sequence ID" value="SNY40656.1"/>
    <property type="molecule type" value="Genomic_DNA"/>
</dbReference>
<dbReference type="PROSITE" id="PS51257">
    <property type="entry name" value="PROKAR_LIPOPROTEIN"/>
    <property type="match status" value="1"/>
</dbReference>
<evidence type="ECO:0000256" key="1">
    <source>
        <dbReference type="SAM" id="Phobius"/>
    </source>
</evidence>
<dbReference type="AlphaFoldDB" id="A0A285I0S7"/>
<sequence length="241" mass="26568">MRSASVFWIPATALFACLSLLLFLSGLSVVQLEAIGTVTNLVVAVAACAGGVVAFAGVDAWKKQKVWEQDFAAAKRAIQALDTYQEKLNRIRTYQWRDLPSEHSEGGSAHDGRLAEDQCRQKAEALKRCLPRMVRIRHDLRNELSEGLLLWGAEFSSVVGSIDPLEKELMEALVGKFHALRPDQEPVETGTGSLDRSSRRAVLLEEYSADIDSFGNDLKAAISRIRDGYLRSKLGRKGAPQ</sequence>
<accession>A0A285I0S7</accession>
<evidence type="ECO:0000313" key="2">
    <source>
        <dbReference type="EMBL" id="SNY40656.1"/>
    </source>
</evidence>
<keyword evidence="1" id="KW-0812">Transmembrane</keyword>
<proteinExistence type="predicted"/>
<organism evidence="2 3">
    <name type="scientific">Pseudooceanicola antarcticus</name>
    <dbReference type="NCBI Taxonomy" id="1247613"/>
    <lineage>
        <taxon>Bacteria</taxon>
        <taxon>Pseudomonadati</taxon>
        <taxon>Pseudomonadota</taxon>
        <taxon>Alphaproteobacteria</taxon>
        <taxon>Rhodobacterales</taxon>
        <taxon>Paracoccaceae</taxon>
        <taxon>Pseudooceanicola</taxon>
    </lineage>
</organism>
<name>A0A285I0S7_9RHOB</name>
<gene>
    <name evidence="2" type="ORF">SAMN06297129_0757</name>
</gene>
<dbReference type="Proteomes" id="UP000231655">
    <property type="component" value="Unassembled WGS sequence"/>
</dbReference>
<keyword evidence="1" id="KW-0472">Membrane</keyword>
<dbReference type="RefSeq" id="WP_143516850.1">
    <property type="nucleotide sequence ID" value="NZ_OBEA01000001.1"/>
</dbReference>
<evidence type="ECO:0000313" key="3">
    <source>
        <dbReference type="Proteomes" id="UP000231655"/>
    </source>
</evidence>
<reference evidence="2 3" key="1">
    <citation type="submission" date="2017-09" db="EMBL/GenBank/DDBJ databases">
        <authorList>
            <person name="Ehlers B."/>
            <person name="Leendertz F.H."/>
        </authorList>
    </citation>
    <scope>NUCLEOTIDE SEQUENCE [LARGE SCALE GENOMIC DNA]</scope>
    <source>
        <strain evidence="2 3">CGMCC 1.12662</strain>
    </source>
</reference>
<feature type="transmembrane region" description="Helical" evidence="1">
    <location>
        <begin position="42"/>
        <end position="61"/>
    </location>
</feature>